<dbReference type="Proteomes" id="UP001146120">
    <property type="component" value="Unassembled WGS sequence"/>
</dbReference>
<evidence type="ECO:0000256" key="5">
    <source>
        <dbReference type="SAM" id="MobiDB-lite"/>
    </source>
</evidence>
<feature type="transmembrane region" description="Helical" evidence="6">
    <location>
        <begin position="362"/>
        <end position="383"/>
    </location>
</feature>
<feature type="transmembrane region" description="Helical" evidence="6">
    <location>
        <begin position="169"/>
        <end position="187"/>
    </location>
</feature>
<dbReference type="PANTHER" id="PTHR23508:SF10">
    <property type="entry name" value="CARBOXYLIC ACID TRANSPORTER PROTEIN HOMOLOG"/>
    <property type="match status" value="1"/>
</dbReference>
<dbReference type="SUPFAM" id="SSF103473">
    <property type="entry name" value="MFS general substrate transporter"/>
    <property type="match status" value="1"/>
</dbReference>
<evidence type="ECO:0000259" key="7">
    <source>
        <dbReference type="PROSITE" id="PS50850"/>
    </source>
</evidence>
<proteinExistence type="predicted"/>
<evidence type="ECO:0000256" key="6">
    <source>
        <dbReference type="SAM" id="Phobius"/>
    </source>
</evidence>
<keyword evidence="4 6" id="KW-0472">Membrane</keyword>
<feature type="compositionally biased region" description="Polar residues" evidence="5">
    <location>
        <begin position="69"/>
        <end position="85"/>
    </location>
</feature>
<name>A0AAV2ZCU7_9STRA</name>
<feature type="region of interest" description="Disordered" evidence="5">
    <location>
        <begin position="69"/>
        <end position="88"/>
    </location>
</feature>
<dbReference type="PROSITE" id="PS50850">
    <property type="entry name" value="MFS"/>
    <property type="match status" value="1"/>
</dbReference>
<feature type="transmembrane region" description="Helical" evidence="6">
    <location>
        <begin position="483"/>
        <end position="505"/>
    </location>
</feature>
<feature type="transmembrane region" description="Helical" evidence="6">
    <location>
        <begin position="455"/>
        <end position="477"/>
    </location>
</feature>
<reference evidence="8" key="2">
    <citation type="journal article" date="2023" name="Microbiol Resour">
        <title>Decontamination and Annotation of the Draft Genome Sequence of the Oomycete Lagenidium giganteum ARSEF 373.</title>
        <authorList>
            <person name="Morgan W.R."/>
            <person name="Tartar A."/>
        </authorList>
    </citation>
    <scope>NUCLEOTIDE SEQUENCE</scope>
    <source>
        <strain evidence="8">ARSEF 373</strain>
    </source>
</reference>
<feature type="transmembrane region" description="Helical" evidence="6">
    <location>
        <begin position="193"/>
        <end position="213"/>
    </location>
</feature>
<reference evidence="8" key="1">
    <citation type="submission" date="2022-11" db="EMBL/GenBank/DDBJ databases">
        <authorList>
            <person name="Morgan W.R."/>
            <person name="Tartar A."/>
        </authorList>
    </citation>
    <scope>NUCLEOTIDE SEQUENCE</scope>
    <source>
        <strain evidence="8">ARSEF 373</strain>
    </source>
</reference>
<feature type="transmembrane region" description="Helical" evidence="6">
    <location>
        <begin position="395"/>
        <end position="413"/>
    </location>
</feature>
<feature type="transmembrane region" description="Helical" evidence="6">
    <location>
        <begin position="264"/>
        <end position="281"/>
    </location>
</feature>
<evidence type="ECO:0000313" key="9">
    <source>
        <dbReference type="Proteomes" id="UP001146120"/>
    </source>
</evidence>
<dbReference type="InterPro" id="IPR020846">
    <property type="entry name" value="MFS_dom"/>
</dbReference>
<organism evidence="8 9">
    <name type="scientific">Lagenidium giganteum</name>
    <dbReference type="NCBI Taxonomy" id="4803"/>
    <lineage>
        <taxon>Eukaryota</taxon>
        <taxon>Sar</taxon>
        <taxon>Stramenopiles</taxon>
        <taxon>Oomycota</taxon>
        <taxon>Peronosporomycetes</taxon>
        <taxon>Pythiales</taxon>
        <taxon>Pythiaceae</taxon>
    </lineage>
</organism>
<feature type="transmembrane region" description="Helical" evidence="6">
    <location>
        <begin position="322"/>
        <end position="342"/>
    </location>
</feature>
<dbReference type="PANTHER" id="PTHR23508">
    <property type="entry name" value="CARBOXYLIC ACID TRANSPORTER PROTEIN HOMOLOG"/>
    <property type="match status" value="1"/>
</dbReference>
<gene>
    <name evidence="8" type="ORF">N0F65_004654</name>
</gene>
<feature type="domain" description="Major facilitator superfamily (MFS) profile" evidence="7">
    <location>
        <begin position="102"/>
        <end position="509"/>
    </location>
</feature>
<dbReference type="InterPro" id="IPR036259">
    <property type="entry name" value="MFS_trans_sf"/>
</dbReference>
<dbReference type="Gene3D" id="1.20.1250.20">
    <property type="entry name" value="MFS general substrate transporter like domains"/>
    <property type="match status" value="1"/>
</dbReference>
<feature type="transmembrane region" description="Helical" evidence="6">
    <location>
        <begin position="103"/>
        <end position="126"/>
    </location>
</feature>
<dbReference type="InterPro" id="IPR005828">
    <property type="entry name" value="MFS_sugar_transport-like"/>
</dbReference>
<evidence type="ECO:0000256" key="1">
    <source>
        <dbReference type="ARBA" id="ARBA00004141"/>
    </source>
</evidence>
<sequence>MPAMPNANRVHASVLTTPPSSGKAIQQCQSELLELGQAPTIKVQQASPLSCTTERDVLITSAASSSTGRTVRTTDGYGSTKTTAGTAVAKSDSPRNVYAKKRVIVSAIANLSTAYNLAVINYALMMIRQTYPPSSPKLTSAVVSSSLCGAIVGQLTFGYIGDAIGRKKGMILTLMLTIVGALTSALLPWGPDSIYQILALSRFVLGLGVGGVYPLSATTAAEASHDDVQNSKVVAAVFSFQGCGQLLAPLLTYVLLWLGVHAAIGWRILLAAGALPGLFVLHQAFEAHESSEFSARRMSGADSMHRSLFDMLRQDTKLCRKLIGASLGWFLFDITFYGNVIFTPVILEDTYALDSHHLPDVALYSVVVALIALPGYYATVWAVGRVTFKTIQMQGFVVMAILFFILGAFYTPLLQFKALLLGLYAATFFFSNFGPNVSTFCLPAEIFPPDIRVKLNGISAACGKIGATVGAAFFGVIEQDAGVEYVLVLSAFISLFGALVTHRYIQSKHYSHH</sequence>
<comment type="caution">
    <text evidence="8">The sequence shown here is derived from an EMBL/GenBank/DDBJ whole genome shotgun (WGS) entry which is preliminary data.</text>
</comment>
<evidence type="ECO:0000256" key="2">
    <source>
        <dbReference type="ARBA" id="ARBA00022692"/>
    </source>
</evidence>
<comment type="subcellular location">
    <subcellularLocation>
        <location evidence="1">Membrane</location>
        <topology evidence="1">Multi-pass membrane protein</topology>
    </subcellularLocation>
</comment>
<feature type="transmembrane region" description="Helical" evidence="6">
    <location>
        <begin position="233"/>
        <end position="258"/>
    </location>
</feature>
<keyword evidence="9" id="KW-1185">Reference proteome</keyword>
<feature type="transmembrane region" description="Helical" evidence="6">
    <location>
        <begin position="419"/>
        <end position="443"/>
    </location>
</feature>
<feature type="region of interest" description="Disordered" evidence="5">
    <location>
        <begin position="1"/>
        <end position="21"/>
    </location>
</feature>
<keyword evidence="2 6" id="KW-0812">Transmembrane</keyword>
<dbReference type="AlphaFoldDB" id="A0AAV2ZCU7"/>
<dbReference type="GO" id="GO:0046943">
    <property type="term" value="F:carboxylic acid transmembrane transporter activity"/>
    <property type="evidence" value="ECO:0007669"/>
    <property type="project" value="TreeGrafter"/>
</dbReference>
<accession>A0AAV2ZCU7</accession>
<evidence type="ECO:0000313" key="8">
    <source>
        <dbReference type="EMBL" id="DBA03377.1"/>
    </source>
</evidence>
<evidence type="ECO:0000256" key="4">
    <source>
        <dbReference type="ARBA" id="ARBA00023136"/>
    </source>
</evidence>
<dbReference type="GO" id="GO:0005886">
    <property type="term" value="C:plasma membrane"/>
    <property type="evidence" value="ECO:0007669"/>
    <property type="project" value="TreeGrafter"/>
</dbReference>
<feature type="transmembrane region" description="Helical" evidence="6">
    <location>
        <begin position="138"/>
        <end position="157"/>
    </location>
</feature>
<dbReference type="Pfam" id="PF00083">
    <property type="entry name" value="Sugar_tr"/>
    <property type="match status" value="1"/>
</dbReference>
<dbReference type="EMBL" id="DAKRPA010000020">
    <property type="protein sequence ID" value="DBA03377.1"/>
    <property type="molecule type" value="Genomic_DNA"/>
</dbReference>
<protein>
    <recommendedName>
        <fullName evidence="7">Major facilitator superfamily (MFS) profile domain-containing protein</fullName>
    </recommendedName>
</protein>
<keyword evidence="3 6" id="KW-1133">Transmembrane helix</keyword>
<evidence type="ECO:0000256" key="3">
    <source>
        <dbReference type="ARBA" id="ARBA00022989"/>
    </source>
</evidence>